<reference evidence="2" key="2">
    <citation type="submission" date="2020-09" db="EMBL/GenBank/DDBJ databases">
        <authorList>
            <person name="Sun Q."/>
            <person name="Ohkuma M."/>
        </authorList>
    </citation>
    <scope>NUCLEOTIDE SEQUENCE</scope>
    <source>
        <strain evidence="2">JCM 3276</strain>
    </source>
</reference>
<gene>
    <name evidence="2" type="ORF">GCM10010171_60660</name>
</gene>
<organism evidence="2 3">
    <name type="scientific">Actinokineospora fastidiosa</name>
    <dbReference type="NCBI Taxonomy" id="1816"/>
    <lineage>
        <taxon>Bacteria</taxon>
        <taxon>Bacillati</taxon>
        <taxon>Actinomycetota</taxon>
        <taxon>Actinomycetes</taxon>
        <taxon>Pseudonocardiales</taxon>
        <taxon>Pseudonocardiaceae</taxon>
        <taxon>Actinokineospora</taxon>
    </lineage>
</organism>
<proteinExistence type="predicted"/>
<keyword evidence="3" id="KW-1185">Reference proteome</keyword>
<evidence type="ECO:0000313" key="3">
    <source>
        <dbReference type="Proteomes" id="UP000660680"/>
    </source>
</evidence>
<feature type="compositionally biased region" description="Basic and acidic residues" evidence="1">
    <location>
        <begin position="1"/>
        <end position="11"/>
    </location>
</feature>
<protein>
    <submittedName>
        <fullName evidence="2">Uncharacterized protein</fullName>
    </submittedName>
</protein>
<dbReference type="EMBL" id="BMRB01000009">
    <property type="protein sequence ID" value="GGS57570.1"/>
    <property type="molecule type" value="Genomic_DNA"/>
</dbReference>
<evidence type="ECO:0000256" key="1">
    <source>
        <dbReference type="SAM" id="MobiDB-lite"/>
    </source>
</evidence>
<dbReference type="Proteomes" id="UP000660680">
    <property type="component" value="Unassembled WGS sequence"/>
</dbReference>
<reference evidence="2" key="1">
    <citation type="journal article" date="2014" name="Int. J. Syst. Evol. Microbiol.">
        <title>Complete genome sequence of Corynebacterium casei LMG S-19264T (=DSM 44701T), isolated from a smear-ripened cheese.</title>
        <authorList>
            <consortium name="US DOE Joint Genome Institute (JGI-PGF)"/>
            <person name="Walter F."/>
            <person name="Albersmeier A."/>
            <person name="Kalinowski J."/>
            <person name="Ruckert C."/>
        </authorList>
    </citation>
    <scope>NUCLEOTIDE SEQUENCE</scope>
    <source>
        <strain evidence="2">JCM 3276</strain>
    </source>
</reference>
<comment type="caution">
    <text evidence="2">The sequence shown here is derived from an EMBL/GenBank/DDBJ whole genome shotgun (WGS) entry which is preliminary data.</text>
</comment>
<evidence type="ECO:0000313" key="2">
    <source>
        <dbReference type="EMBL" id="GGS57570.1"/>
    </source>
</evidence>
<dbReference type="AlphaFoldDB" id="A0A918LJK8"/>
<accession>A0A918LJK8</accession>
<sequence>MGPFGGDERGHCPGATAGVVAGQGPEPELGWGWGASREPEREPGLGLGRGAGLGREPELGQEWALSRGPEREPVPALEVGLGMGARVGSWRRGGLGARVEGRRRRWGRRRAELGPGRGRRCGDGRW</sequence>
<feature type="region of interest" description="Disordered" evidence="1">
    <location>
        <begin position="1"/>
        <end position="55"/>
    </location>
</feature>
<name>A0A918LJK8_9PSEU</name>